<proteinExistence type="predicted"/>
<reference evidence="1" key="1">
    <citation type="journal article" date="2010" name="Science">
        <title>Plasticity of animal genome architecture unmasked by rapid evolution of a pelagic tunicate.</title>
        <authorList>
            <person name="Denoeud F."/>
            <person name="Henriet S."/>
            <person name="Mungpakdee S."/>
            <person name="Aury J.M."/>
            <person name="Da Silva C."/>
            <person name="Brinkmann H."/>
            <person name="Mikhaleva J."/>
            <person name="Olsen L.C."/>
            <person name="Jubin C."/>
            <person name="Canestro C."/>
            <person name="Bouquet J.M."/>
            <person name="Danks G."/>
            <person name="Poulain J."/>
            <person name="Campsteijn C."/>
            <person name="Adamski M."/>
            <person name="Cross I."/>
            <person name="Yadetie F."/>
            <person name="Muffato M."/>
            <person name="Louis A."/>
            <person name="Butcher S."/>
            <person name="Tsagkogeorga G."/>
            <person name="Konrad A."/>
            <person name="Singh S."/>
            <person name="Jensen M.F."/>
            <person name="Cong E.H."/>
            <person name="Eikeseth-Otteraa H."/>
            <person name="Noel B."/>
            <person name="Anthouard V."/>
            <person name="Porcel B.M."/>
            <person name="Kachouri-Lafond R."/>
            <person name="Nishino A."/>
            <person name="Ugolini M."/>
            <person name="Chourrout P."/>
            <person name="Nishida H."/>
            <person name="Aasland R."/>
            <person name="Huzurbazar S."/>
            <person name="Westhof E."/>
            <person name="Delsuc F."/>
            <person name="Lehrach H."/>
            <person name="Reinhardt R."/>
            <person name="Weissenbach J."/>
            <person name="Roy S.W."/>
            <person name="Artiguenave F."/>
            <person name="Postlethwait J.H."/>
            <person name="Manak J.R."/>
            <person name="Thompson E.M."/>
            <person name="Jaillon O."/>
            <person name="Du Pasquier L."/>
            <person name="Boudinot P."/>
            <person name="Liberles D.A."/>
            <person name="Volff J.N."/>
            <person name="Philippe H."/>
            <person name="Lenhard B."/>
            <person name="Roest Crollius H."/>
            <person name="Wincker P."/>
            <person name="Chourrout D."/>
        </authorList>
    </citation>
    <scope>NUCLEOTIDE SEQUENCE [LARGE SCALE GENOMIC DNA]</scope>
</reference>
<evidence type="ECO:0000313" key="1">
    <source>
        <dbReference type="EMBL" id="CBY38336.1"/>
    </source>
</evidence>
<dbReference type="AlphaFoldDB" id="E4YS97"/>
<dbReference type="EMBL" id="FN655188">
    <property type="protein sequence ID" value="CBY38336.1"/>
    <property type="molecule type" value="Genomic_DNA"/>
</dbReference>
<sequence>MLRAYLTFNKGSTQGHILHNFDVTQAADKLNLLTVCEKRSLFVLIDVASIVYLDQYGKSFADTLPLFVYQLIFQTRTDLIAYIETTL</sequence>
<name>E4YS97_OIKDI</name>
<protein>
    <submittedName>
        <fullName evidence="1">Uncharacterized protein</fullName>
    </submittedName>
</protein>
<dbReference type="Proteomes" id="UP000011014">
    <property type="component" value="Unassembled WGS sequence"/>
</dbReference>
<organism evidence="1">
    <name type="scientific">Oikopleura dioica</name>
    <name type="common">Tunicate</name>
    <dbReference type="NCBI Taxonomy" id="34765"/>
    <lineage>
        <taxon>Eukaryota</taxon>
        <taxon>Metazoa</taxon>
        <taxon>Chordata</taxon>
        <taxon>Tunicata</taxon>
        <taxon>Appendicularia</taxon>
        <taxon>Copelata</taxon>
        <taxon>Oikopleuridae</taxon>
        <taxon>Oikopleura</taxon>
    </lineage>
</organism>
<gene>
    <name evidence="1" type="ORF">GSOID_T00032268001</name>
</gene>
<accession>E4YS97</accession>